<dbReference type="InterPro" id="IPR007607">
    <property type="entry name" value="BacA/B"/>
</dbReference>
<name>A0A1F5FH58_9BACT</name>
<dbReference type="EMBL" id="MFAF01000018">
    <property type="protein sequence ID" value="OGD78956.1"/>
    <property type="molecule type" value="Genomic_DNA"/>
</dbReference>
<protein>
    <recommendedName>
        <fullName evidence="4">Cell shape determination protein CcmA</fullName>
    </recommendedName>
</protein>
<comment type="caution">
    <text evidence="2">The sequence shown here is derived from an EMBL/GenBank/DDBJ whole genome shotgun (WGS) entry which is preliminary data.</text>
</comment>
<dbReference type="Proteomes" id="UP000177187">
    <property type="component" value="Unassembled WGS sequence"/>
</dbReference>
<dbReference type="Pfam" id="PF04519">
    <property type="entry name" value="Bactofilin"/>
    <property type="match status" value="1"/>
</dbReference>
<evidence type="ECO:0000313" key="3">
    <source>
        <dbReference type="Proteomes" id="UP000177187"/>
    </source>
</evidence>
<feature type="region of interest" description="Disordered" evidence="1">
    <location>
        <begin position="123"/>
        <end position="143"/>
    </location>
</feature>
<evidence type="ECO:0008006" key="4">
    <source>
        <dbReference type="Google" id="ProtNLM"/>
    </source>
</evidence>
<proteinExistence type="predicted"/>
<evidence type="ECO:0000313" key="2">
    <source>
        <dbReference type="EMBL" id="OGD78956.1"/>
    </source>
</evidence>
<sequence length="143" mass="14977">MGLFDFLKRKKSAEQPQPVTESAATRNKLPVGFYVSPGDEIAGEVKGNVNVLVQGTFEGEINISGLVWVAEGAKLAGVVRCDDVRLEGHVVGMFHVNGVADIGPVARCDAELIAGRIWRGGSFTRPSSGGTDTPVQPSGPTSA</sequence>
<feature type="compositionally biased region" description="Polar residues" evidence="1">
    <location>
        <begin position="124"/>
        <end position="143"/>
    </location>
</feature>
<evidence type="ECO:0000256" key="1">
    <source>
        <dbReference type="SAM" id="MobiDB-lite"/>
    </source>
</evidence>
<gene>
    <name evidence="2" type="ORF">A2Y64_01360</name>
</gene>
<organism evidence="2 3">
    <name type="scientific">Candidatus Coatesbacteria bacterium RBG_13_66_14</name>
    <dbReference type="NCBI Taxonomy" id="1817816"/>
    <lineage>
        <taxon>Bacteria</taxon>
        <taxon>Candidatus Coatesiibacteriota</taxon>
    </lineage>
</organism>
<accession>A0A1F5FH58</accession>
<reference evidence="2 3" key="1">
    <citation type="journal article" date="2016" name="Nat. Commun.">
        <title>Thousands of microbial genomes shed light on interconnected biogeochemical processes in an aquifer system.</title>
        <authorList>
            <person name="Anantharaman K."/>
            <person name="Brown C.T."/>
            <person name="Hug L.A."/>
            <person name="Sharon I."/>
            <person name="Castelle C.J."/>
            <person name="Probst A.J."/>
            <person name="Thomas B.C."/>
            <person name="Singh A."/>
            <person name="Wilkins M.J."/>
            <person name="Karaoz U."/>
            <person name="Brodie E.L."/>
            <person name="Williams K.H."/>
            <person name="Hubbard S.S."/>
            <person name="Banfield J.F."/>
        </authorList>
    </citation>
    <scope>NUCLEOTIDE SEQUENCE [LARGE SCALE GENOMIC DNA]</scope>
</reference>
<dbReference type="AlphaFoldDB" id="A0A1F5FH58"/>